<dbReference type="AlphaFoldDB" id="A0A484LP56"/>
<keyword evidence="4" id="KW-1185">Reference proteome</keyword>
<dbReference type="InterPro" id="IPR055411">
    <property type="entry name" value="LRR_FXL15/At3g58940/PEG3-like"/>
</dbReference>
<evidence type="ECO:0000259" key="1">
    <source>
        <dbReference type="Pfam" id="PF08387"/>
    </source>
</evidence>
<dbReference type="OrthoDB" id="1744980at2759"/>
<dbReference type="PANTHER" id="PTHR34145:SF28">
    <property type="entry name" value="F-BOX DOMAIN-CONTAINING PROTEIN"/>
    <property type="match status" value="1"/>
</dbReference>
<dbReference type="SUPFAM" id="SSF52047">
    <property type="entry name" value="RNI-like"/>
    <property type="match status" value="1"/>
</dbReference>
<evidence type="ECO:0000259" key="2">
    <source>
        <dbReference type="Pfam" id="PF24758"/>
    </source>
</evidence>
<sequence length="297" mass="34253">MLSKRSDIEKLRLILGSDEHKLPSSFFRFQKVKHVKLYSCSIHPPSGFTGFSQLVTLTMWGVAIGSEQLEGLVACCPLLENLTLHVSDTYEALEVQAPKLKRFRFQSRIKSVSFKNSPLLEEFVIFYFFPPRDMEEERSLLLENYKFFELLNSLPELRVLCFDNFFMESVAAGGIPTRPSFTLVHLNRLELEHFCLDEFVGISCLLCLIRISPNLRELTMTICTDDSASALAIPTFKLVDVEEYYDIKLDQLRVVDFTCFAGTRNQMELVKFLLIKSPGLKKMELLTDFDMILERKM</sequence>
<dbReference type="Pfam" id="PF24758">
    <property type="entry name" value="LRR_At5g56370"/>
    <property type="match status" value="1"/>
</dbReference>
<reference evidence="3 4" key="1">
    <citation type="submission" date="2018-04" db="EMBL/GenBank/DDBJ databases">
        <authorList>
            <person name="Vogel A."/>
        </authorList>
    </citation>
    <scope>NUCLEOTIDE SEQUENCE [LARGE SCALE GENOMIC DNA]</scope>
</reference>
<dbReference type="Proteomes" id="UP000595140">
    <property type="component" value="Unassembled WGS sequence"/>
</dbReference>
<dbReference type="InterPro" id="IPR006566">
    <property type="entry name" value="FBD"/>
</dbReference>
<dbReference type="InterPro" id="IPR053772">
    <property type="entry name" value="At1g61320/At1g61330-like"/>
</dbReference>
<dbReference type="Pfam" id="PF08387">
    <property type="entry name" value="FBD"/>
    <property type="match status" value="1"/>
</dbReference>
<accession>A0A484LP56</accession>
<evidence type="ECO:0000313" key="3">
    <source>
        <dbReference type="EMBL" id="VFQ78054.1"/>
    </source>
</evidence>
<gene>
    <name evidence="3" type="ORF">CCAM_LOCUS19830</name>
</gene>
<proteinExistence type="predicted"/>
<dbReference type="InterPro" id="IPR032675">
    <property type="entry name" value="LRR_dom_sf"/>
</dbReference>
<name>A0A484LP56_9ASTE</name>
<feature type="domain" description="FBD" evidence="1">
    <location>
        <begin position="251"/>
        <end position="284"/>
    </location>
</feature>
<evidence type="ECO:0000313" key="4">
    <source>
        <dbReference type="Proteomes" id="UP000595140"/>
    </source>
</evidence>
<feature type="domain" description="F-box/LRR-repeat protein 15/At3g58940/PEG3-like LRR" evidence="2">
    <location>
        <begin position="17"/>
        <end position="127"/>
    </location>
</feature>
<dbReference type="EMBL" id="OOIL02001777">
    <property type="protein sequence ID" value="VFQ78054.1"/>
    <property type="molecule type" value="Genomic_DNA"/>
</dbReference>
<organism evidence="3 4">
    <name type="scientific">Cuscuta campestris</name>
    <dbReference type="NCBI Taxonomy" id="132261"/>
    <lineage>
        <taxon>Eukaryota</taxon>
        <taxon>Viridiplantae</taxon>
        <taxon>Streptophyta</taxon>
        <taxon>Embryophyta</taxon>
        <taxon>Tracheophyta</taxon>
        <taxon>Spermatophyta</taxon>
        <taxon>Magnoliopsida</taxon>
        <taxon>eudicotyledons</taxon>
        <taxon>Gunneridae</taxon>
        <taxon>Pentapetalae</taxon>
        <taxon>asterids</taxon>
        <taxon>lamiids</taxon>
        <taxon>Solanales</taxon>
        <taxon>Convolvulaceae</taxon>
        <taxon>Cuscuteae</taxon>
        <taxon>Cuscuta</taxon>
        <taxon>Cuscuta subgen. Grammica</taxon>
        <taxon>Cuscuta sect. Cleistogrammica</taxon>
    </lineage>
</organism>
<dbReference type="Gene3D" id="3.80.10.10">
    <property type="entry name" value="Ribonuclease Inhibitor"/>
    <property type="match status" value="1"/>
</dbReference>
<dbReference type="PANTHER" id="PTHR34145">
    <property type="entry name" value="OS02G0105600 PROTEIN"/>
    <property type="match status" value="1"/>
</dbReference>
<protein>
    <submittedName>
        <fullName evidence="3">Uncharacterized protein</fullName>
    </submittedName>
</protein>